<dbReference type="SUPFAM" id="SSF53474">
    <property type="entry name" value="alpha/beta-Hydrolases"/>
    <property type="match status" value="1"/>
</dbReference>
<comment type="similarity">
    <text evidence="2 4">Belongs to the AB hydrolase superfamily. Lipase family.</text>
</comment>
<dbReference type="PRINTS" id="PR00821">
    <property type="entry name" value="TAGLIPASE"/>
</dbReference>
<dbReference type="EMBL" id="OU963894">
    <property type="protein sequence ID" value="CAH0397324.1"/>
    <property type="molecule type" value="Genomic_DNA"/>
</dbReference>
<dbReference type="InterPro" id="IPR029058">
    <property type="entry name" value="AB_hydrolase_fold"/>
</dbReference>
<feature type="domain" description="Lipase" evidence="5">
    <location>
        <begin position="67"/>
        <end position="329"/>
    </location>
</feature>
<name>A0ABN8AVT0_CHISP</name>
<dbReference type="Proteomes" id="UP001153292">
    <property type="component" value="Chromosome 1"/>
</dbReference>
<dbReference type="PANTHER" id="PTHR11610">
    <property type="entry name" value="LIPASE"/>
    <property type="match status" value="1"/>
</dbReference>
<evidence type="ECO:0000259" key="5">
    <source>
        <dbReference type="Pfam" id="PF00151"/>
    </source>
</evidence>
<organism evidence="7 8">
    <name type="scientific">Chilo suppressalis</name>
    <name type="common">Asiatic rice borer moth</name>
    <dbReference type="NCBI Taxonomy" id="168631"/>
    <lineage>
        <taxon>Eukaryota</taxon>
        <taxon>Metazoa</taxon>
        <taxon>Ecdysozoa</taxon>
        <taxon>Arthropoda</taxon>
        <taxon>Hexapoda</taxon>
        <taxon>Insecta</taxon>
        <taxon>Pterygota</taxon>
        <taxon>Neoptera</taxon>
        <taxon>Endopterygota</taxon>
        <taxon>Lepidoptera</taxon>
        <taxon>Glossata</taxon>
        <taxon>Ditrysia</taxon>
        <taxon>Pyraloidea</taxon>
        <taxon>Crambidae</taxon>
        <taxon>Crambinae</taxon>
        <taxon>Chilo</taxon>
    </lineage>
</organism>
<dbReference type="Gene3D" id="3.40.50.1820">
    <property type="entry name" value="alpha/beta hydrolase"/>
    <property type="match status" value="1"/>
</dbReference>
<dbReference type="InterPro" id="IPR013818">
    <property type="entry name" value="Lipase"/>
</dbReference>
<reference evidence="7" key="1">
    <citation type="submission" date="2021-12" db="EMBL/GenBank/DDBJ databases">
        <authorList>
            <person name="King R."/>
        </authorList>
    </citation>
    <scope>NUCLEOTIDE SEQUENCE</scope>
</reference>
<keyword evidence="8" id="KW-1185">Reference proteome</keyword>
<evidence type="ECO:0000256" key="2">
    <source>
        <dbReference type="ARBA" id="ARBA00010701"/>
    </source>
</evidence>
<evidence type="ECO:0000256" key="1">
    <source>
        <dbReference type="ARBA" id="ARBA00004613"/>
    </source>
</evidence>
<dbReference type="Pfam" id="PF00151">
    <property type="entry name" value="Lipase"/>
    <property type="match status" value="1"/>
</dbReference>
<evidence type="ECO:0000256" key="3">
    <source>
        <dbReference type="ARBA" id="ARBA00022525"/>
    </source>
</evidence>
<comment type="subcellular location">
    <subcellularLocation>
        <location evidence="1">Secreted</location>
    </subcellularLocation>
</comment>
<proteinExistence type="inferred from homology"/>
<evidence type="ECO:0000313" key="7">
    <source>
        <dbReference type="EMBL" id="CAH0397324.1"/>
    </source>
</evidence>
<evidence type="ECO:0000313" key="8">
    <source>
        <dbReference type="Proteomes" id="UP001153292"/>
    </source>
</evidence>
<keyword evidence="3" id="KW-0964">Secreted</keyword>
<gene>
    <name evidence="6" type="ORF">CHILSU_LOCUS390</name>
    <name evidence="7" type="ORF">CHILSU_LOCUS391</name>
</gene>
<sequence>MLLKSVVVLYYTVTKILCNQDFGPPAGYLSDCPGMNRTTKLSEQTKSYLYVVALKPVKGLFFKSSEARCNLNDKGVACVTAHIQLTKRKTQVVISGYLDSSFSPLVRAVADAYLRRGRNVIIVEIFPLLLRPYPLAARITRPFGEYLGEFLVKLTHHGLTANRLEIIGASLGAHIASYASLRFGQLTGTKPARLTGLDPAGPCFRNLPYSERLNRNAAHKVDVLHTNIDGFGIADPLGHVDFYANGGEYQQSMKKGFLLPCLALCSHVRSALYWINAHSNPAQFISIRCESVADARRGDCYRNKNITTNLLGPKADFAKPGIYYLPTHEITPYYMGMDGLKKRPLTMNTYLLQVAPDDDMVL</sequence>
<evidence type="ECO:0000313" key="6">
    <source>
        <dbReference type="EMBL" id="CAH0397323.1"/>
    </source>
</evidence>
<dbReference type="EMBL" id="OU963894">
    <property type="protein sequence ID" value="CAH0397323.1"/>
    <property type="molecule type" value="Genomic_DNA"/>
</dbReference>
<dbReference type="InterPro" id="IPR000734">
    <property type="entry name" value="TAG_lipase"/>
</dbReference>
<protein>
    <recommendedName>
        <fullName evidence="5">Lipase domain-containing protein</fullName>
    </recommendedName>
</protein>
<accession>A0ABN8AVT0</accession>
<evidence type="ECO:0000256" key="4">
    <source>
        <dbReference type="RuleBase" id="RU004262"/>
    </source>
</evidence>